<dbReference type="Gene3D" id="3.10.490.10">
    <property type="entry name" value="Gamma-glutamyl cyclotransferase-like"/>
    <property type="match status" value="1"/>
</dbReference>
<dbReference type="SUPFAM" id="SSF110857">
    <property type="entry name" value="Gamma-glutamyl cyclotransferase-like"/>
    <property type="match status" value="1"/>
</dbReference>
<proteinExistence type="predicted"/>
<accession>A0A1X6ZL68</accession>
<dbReference type="Proteomes" id="UP000193570">
    <property type="component" value="Unassembled WGS sequence"/>
</dbReference>
<gene>
    <name evidence="1" type="ORF">ROJ8625_02668</name>
</gene>
<keyword evidence="2" id="KW-1185">Reference proteome</keyword>
<evidence type="ECO:0008006" key="3">
    <source>
        <dbReference type="Google" id="ProtNLM"/>
    </source>
</evidence>
<evidence type="ECO:0000313" key="1">
    <source>
        <dbReference type="EMBL" id="SLN52726.1"/>
    </source>
</evidence>
<dbReference type="OrthoDB" id="5567366at2"/>
<evidence type="ECO:0000313" key="2">
    <source>
        <dbReference type="Proteomes" id="UP000193570"/>
    </source>
</evidence>
<reference evidence="1 2" key="1">
    <citation type="submission" date="2017-03" db="EMBL/GenBank/DDBJ databases">
        <authorList>
            <person name="Afonso C.L."/>
            <person name="Miller P.J."/>
            <person name="Scott M.A."/>
            <person name="Spackman E."/>
            <person name="Goraichik I."/>
            <person name="Dimitrov K.M."/>
            <person name="Suarez D.L."/>
            <person name="Swayne D.E."/>
        </authorList>
    </citation>
    <scope>NUCLEOTIDE SEQUENCE [LARGE SCALE GENOMIC DNA]</scope>
    <source>
        <strain evidence="1 2">CECT 8625</strain>
    </source>
</reference>
<protein>
    <recommendedName>
        <fullName evidence="3">Gamma-glutamylcyclotransferase AIG2-like domain-containing protein</fullName>
    </recommendedName>
</protein>
<dbReference type="AlphaFoldDB" id="A0A1X6ZL68"/>
<sequence length="193" mass="20836">MFAPSNQGVPTHFFGYGSLVNTRTHQNRPAAVAQLRGWRRGWRTPPGSEVAVLTALPDPEAEIEGLVAAVAPADWAALHAREAHYDLHDVSTSTRHDTGTESRIGLYAVPDRHGRAAAAPILLSYLDVVAQGYLDHFGPEGLARFVETTEGWETPVTDDRAAPRYPRAQPLADDTRAAVDALLSGLGARILRG</sequence>
<name>A0A1X6ZL68_9RHOB</name>
<dbReference type="InterPro" id="IPR036568">
    <property type="entry name" value="GGCT-like_sf"/>
</dbReference>
<dbReference type="EMBL" id="FWFK01000004">
    <property type="protein sequence ID" value="SLN52726.1"/>
    <property type="molecule type" value="Genomic_DNA"/>
</dbReference>
<organism evidence="1 2">
    <name type="scientific">Roseivivax jejudonensis</name>
    <dbReference type="NCBI Taxonomy" id="1529041"/>
    <lineage>
        <taxon>Bacteria</taxon>
        <taxon>Pseudomonadati</taxon>
        <taxon>Pseudomonadota</taxon>
        <taxon>Alphaproteobacteria</taxon>
        <taxon>Rhodobacterales</taxon>
        <taxon>Roseobacteraceae</taxon>
        <taxon>Roseivivax</taxon>
    </lineage>
</organism>